<keyword evidence="3" id="KW-1185">Reference proteome</keyword>
<feature type="region of interest" description="Disordered" evidence="1">
    <location>
        <begin position="1"/>
        <end position="52"/>
    </location>
</feature>
<evidence type="ECO:0000313" key="2">
    <source>
        <dbReference type="EMBL" id="CAG5033159.1"/>
    </source>
</evidence>
<protein>
    <submittedName>
        <fullName evidence="2">(apollo) hypothetical protein</fullName>
    </submittedName>
</protein>
<proteinExistence type="predicted"/>
<dbReference type="Proteomes" id="UP000691718">
    <property type="component" value="Unassembled WGS sequence"/>
</dbReference>
<comment type="caution">
    <text evidence="2">The sequence shown here is derived from an EMBL/GenBank/DDBJ whole genome shotgun (WGS) entry which is preliminary data.</text>
</comment>
<feature type="compositionally biased region" description="Basic and acidic residues" evidence="1">
    <location>
        <begin position="39"/>
        <end position="48"/>
    </location>
</feature>
<evidence type="ECO:0000313" key="3">
    <source>
        <dbReference type="Proteomes" id="UP000691718"/>
    </source>
</evidence>
<dbReference type="EMBL" id="CAJQZP010001253">
    <property type="protein sequence ID" value="CAG5033159.1"/>
    <property type="molecule type" value="Genomic_DNA"/>
</dbReference>
<evidence type="ECO:0000256" key="1">
    <source>
        <dbReference type="SAM" id="MobiDB-lite"/>
    </source>
</evidence>
<dbReference type="AlphaFoldDB" id="A0A8S3XNF1"/>
<sequence length="126" mass="14414">MQPLISPIDHESRTNSYRAEDEPRTSRRRRSCSVFQEGQYKKNKDTRSPSENVLPPVEQLVLMVSRFQWDKINQIQTFAQKPSTKASQVIVVETGTRQCYGTSDCAKLLNAIQATNTSSIPYNFMI</sequence>
<name>A0A8S3XNF1_PARAO</name>
<dbReference type="OrthoDB" id="7939567at2759"/>
<gene>
    <name evidence="2" type="ORF">PAPOLLO_LOCUS20032</name>
</gene>
<organism evidence="2 3">
    <name type="scientific">Parnassius apollo</name>
    <name type="common">Apollo butterfly</name>
    <name type="synonym">Papilio apollo</name>
    <dbReference type="NCBI Taxonomy" id="110799"/>
    <lineage>
        <taxon>Eukaryota</taxon>
        <taxon>Metazoa</taxon>
        <taxon>Ecdysozoa</taxon>
        <taxon>Arthropoda</taxon>
        <taxon>Hexapoda</taxon>
        <taxon>Insecta</taxon>
        <taxon>Pterygota</taxon>
        <taxon>Neoptera</taxon>
        <taxon>Endopterygota</taxon>
        <taxon>Lepidoptera</taxon>
        <taxon>Glossata</taxon>
        <taxon>Ditrysia</taxon>
        <taxon>Papilionoidea</taxon>
        <taxon>Papilionidae</taxon>
        <taxon>Parnassiinae</taxon>
        <taxon>Parnassini</taxon>
        <taxon>Parnassius</taxon>
        <taxon>Parnassius</taxon>
    </lineage>
</organism>
<feature type="compositionally biased region" description="Basic and acidic residues" evidence="1">
    <location>
        <begin position="8"/>
        <end position="25"/>
    </location>
</feature>
<accession>A0A8S3XNF1</accession>
<reference evidence="2" key="1">
    <citation type="submission" date="2021-04" db="EMBL/GenBank/DDBJ databases">
        <authorList>
            <person name="Tunstrom K."/>
        </authorList>
    </citation>
    <scope>NUCLEOTIDE SEQUENCE</scope>
</reference>